<dbReference type="EMBL" id="JADHEI010000028">
    <property type="protein sequence ID" value="MBF2735004.1"/>
    <property type="molecule type" value="Genomic_DNA"/>
</dbReference>
<feature type="domain" description="Carbohydrate kinase FGGY C-terminal" evidence="8">
    <location>
        <begin position="260"/>
        <end position="447"/>
    </location>
</feature>
<dbReference type="NCBIfam" id="NF000756">
    <property type="entry name" value="PRK00047.1"/>
    <property type="match status" value="1"/>
</dbReference>
<keyword evidence="6" id="KW-0067">ATP-binding</keyword>
<keyword evidence="10" id="KW-1185">Reference proteome</keyword>
<accession>A0A930UGU7</accession>
<dbReference type="EC" id="2.7.1.30" evidence="9"/>
<evidence type="ECO:0000313" key="9">
    <source>
        <dbReference type="EMBL" id="MBF2735004.1"/>
    </source>
</evidence>
<keyword evidence="2 9" id="KW-0808">Transferase</keyword>
<dbReference type="Pfam" id="PF02782">
    <property type="entry name" value="FGGY_C"/>
    <property type="match status" value="1"/>
</dbReference>
<dbReference type="InterPro" id="IPR000577">
    <property type="entry name" value="Carb_kinase_FGGY"/>
</dbReference>
<dbReference type="InterPro" id="IPR018483">
    <property type="entry name" value="Carb_kinase_FGGY_CS"/>
</dbReference>
<evidence type="ECO:0000256" key="3">
    <source>
        <dbReference type="ARBA" id="ARBA00022741"/>
    </source>
</evidence>
<keyword evidence="5" id="KW-0319">Glycerol metabolism</keyword>
<dbReference type="InterPro" id="IPR043129">
    <property type="entry name" value="ATPase_NBD"/>
</dbReference>
<dbReference type="PROSITE" id="PS00933">
    <property type="entry name" value="FGGY_KINASES_1"/>
    <property type="match status" value="1"/>
</dbReference>
<feature type="domain" description="Carbohydrate kinase FGGY N-terminal" evidence="7">
    <location>
        <begin position="6"/>
        <end position="250"/>
    </location>
</feature>
<dbReference type="GO" id="GO:0005829">
    <property type="term" value="C:cytosol"/>
    <property type="evidence" value="ECO:0007669"/>
    <property type="project" value="TreeGrafter"/>
</dbReference>
<organism evidence="9 10">
    <name type="scientific">Candidatus Amphirhobacter heronislandensis</name>
    <dbReference type="NCBI Taxonomy" id="1732024"/>
    <lineage>
        <taxon>Bacteria</taxon>
        <taxon>Pseudomonadati</taxon>
        <taxon>Pseudomonadota</taxon>
        <taxon>Gammaproteobacteria</taxon>
        <taxon>Candidatus Tethybacterales</taxon>
        <taxon>Candidatus Tethybacteraceae</taxon>
        <taxon>Candidatus Amphirhobacter</taxon>
    </lineage>
</organism>
<evidence type="ECO:0000259" key="8">
    <source>
        <dbReference type="Pfam" id="PF02782"/>
    </source>
</evidence>
<name>A0A930UGU7_9GAMM</name>
<reference evidence="9" key="1">
    <citation type="submission" date="2020-10" db="EMBL/GenBank/DDBJ databases">
        <title>An improved Amphimedon queenslandica hologenome assembly reveals how three proteobacterial symbionts can extend the metabolic phenotypic of their marine sponge host.</title>
        <authorList>
            <person name="Degnan B."/>
            <person name="Degnan S."/>
            <person name="Xiang X."/>
        </authorList>
    </citation>
    <scope>NUCLEOTIDE SEQUENCE</scope>
    <source>
        <strain evidence="9">AqS2</strain>
    </source>
</reference>
<dbReference type="PIRSF" id="PIRSF000538">
    <property type="entry name" value="GlpK"/>
    <property type="match status" value="1"/>
</dbReference>
<dbReference type="Gene3D" id="3.30.420.40">
    <property type="match status" value="2"/>
</dbReference>
<dbReference type="InterPro" id="IPR018485">
    <property type="entry name" value="FGGY_C"/>
</dbReference>
<evidence type="ECO:0000256" key="2">
    <source>
        <dbReference type="ARBA" id="ARBA00022679"/>
    </source>
</evidence>
<dbReference type="PANTHER" id="PTHR10196:SF78">
    <property type="entry name" value="GLYCEROL KINASE"/>
    <property type="match status" value="1"/>
</dbReference>
<protein>
    <submittedName>
        <fullName evidence="9">Glycerol kinase GlpK</fullName>
        <ecNumber evidence="9">2.7.1.30</ecNumber>
    </submittedName>
</protein>
<dbReference type="SUPFAM" id="SSF53067">
    <property type="entry name" value="Actin-like ATPase domain"/>
    <property type="match status" value="2"/>
</dbReference>
<evidence type="ECO:0000313" key="10">
    <source>
        <dbReference type="Proteomes" id="UP000604381"/>
    </source>
</evidence>
<dbReference type="PANTHER" id="PTHR10196">
    <property type="entry name" value="SUGAR KINASE"/>
    <property type="match status" value="1"/>
</dbReference>
<dbReference type="Proteomes" id="UP000604381">
    <property type="component" value="Unassembled WGS sequence"/>
</dbReference>
<dbReference type="Pfam" id="PF00370">
    <property type="entry name" value="FGGY_N"/>
    <property type="match status" value="1"/>
</dbReference>
<dbReference type="GO" id="GO:0004370">
    <property type="term" value="F:glycerol kinase activity"/>
    <property type="evidence" value="ECO:0007669"/>
    <property type="project" value="UniProtKB-EC"/>
</dbReference>
<comment type="similarity">
    <text evidence="1">Belongs to the FGGY kinase family.</text>
</comment>
<sequence length="497" mass="52440">MAAEKYIIALDQGTTSTRAIAFAATGLAPAHVSRRALEQHYPQEGWVEHDPEDIWRDAEAVLKETAAWCAAQGGEVAAVGITNQRETVLLWDRQTGKPLHRAIVWQDRRTAARCEQLARDGAAEMVRRTSGLVLDPYFSATKIAWLLEQTGAAEKAAAGEVLAGTIDSFLIWRLTKGEVFATDVTNASRTQLCGLAAMDWDEELLRLHGVPRACLPEIRDNAADYGSVELEGRKVPLGGVAGDQQAAAIGQACLAPGEAKATYGTGCFVIVQGGAEPLLPGSGLLGTVGYRVGDRRAYAAEGSIFIAGAAVQWLRDRLGVVDDAAATAALAAEAPEDSPVFLVPAFTGLGAPHWNPAVRGTIVGLGLDSGRAALAHATLSSVACQSHDLLRAFGAEGLEPKLVRIDGGMAANDWFAQHLADMLALEVSRPSHIETTAAGAAFLAGLQAGVYAALDDARGLRVEDRGFAPALAAERRAARLQQWERAVQTAIAHAARG</sequence>
<evidence type="ECO:0000256" key="1">
    <source>
        <dbReference type="ARBA" id="ARBA00009156"/>
    </source>
</evidence>
<dbReference type="InterPro" id="IPR018484">
    <property type="entry name" value="FGGY_N"/>
</dbReference>
<keyword evidence="3" id="KW-0547">Nucleotide-binding</keyword>
<evidence type="ECO:0000256" key="5">
    <source>
        <dbReference type="ARBA" id="ARBA00022798"/>
    </source>
</evidence>
<dbReference type="GO" id="GO:0019563">
    <property type="term" value="P:glycerol catabolic process"/>
    <property type="evidence" value="ECO:0007669"/>
    <property type="project" value="TreeGrafter"/>
</dbReference>
<evidence type="ECO:0000256" key="4">
    <source>
        <dbReference type="ARBA" id="ARBA00022777"/>
    </source>
</evidence>
<comment type="caution">
    <text evidence="9">The sequence shown here is derived from an EMBL/GenBank/DDBJ whole genome shotgun (WGS) entry which is preliminary data.</text>
</comment>
<dbReference type="AlphaFoldDB" id="A0A930UGU7"/>
<evidence type="ECO:0000259" key="7">
    <source>
        <dbReference type="Pfam" id="PF00370"/>
    </source>
</evidence>
<keyword evidence="4 9" id="KW-0418">Kinase</keyword>
<dbReference type="FunFam" id="3.30.420.40:FF:000008">
    <property type="entry name" value="Glycerol kinase"/>
    <property type="match status" value="1"/>
</dbReference>
<dbReference type="GO" id="GO:0005524">
    <property type="term" value="F:ATP binding"/>
    <property type="evidence" value="ECO:0007669"/>
    <property type="project" value="UniProtKB-KW"/>
</dbReference>
<evidence type="ECO:0000256" key="6">
    <source>
        <dbReference type="ARBA" id="ARBA00022840"/>
    </source>
</evidence>
<proteinExistence type="inferred from homology"/>
<gene>
    <name evidence="9" type="primary">glpK</name>
    <name evidence="9" type="ORF">ISN26_02790</name>
</gene>